<evidence type="ECO:0000313" key="3">
    <source>
        <dbReference type="Proteomes" id="UP000198348"/>
    </source>
</evidence>
<accession>A0A238WGV2</accession>
<feature type="region of interest" description="Disordered" evidence="1">
    <location>
        <begin position="53"/>
        <end position="90"/>
    </location>
</feature>
<dbReference type="EMBL" id="FZNW01000006">
    <property type="protein sequence ID" value="SNR45561.1"/>
    <property type="molecule type" value="Genomic_DNA"/>
</dbReference>
<dbReference type="AlphaFoldDB" id="A0A238WGV2"/>
<organism evidence="2 3">
    <name type="scientific">Haloechinothrix alba</name>
    <dbReference type="NCBI Taxonomy" id="664784"/>
    <lineage>
        <taxon>Bacteria</taxon>
        <taxon>Bacillati</taxon>
        <taxon>Actinomycetota</taxon>
        <taxon>Actinomycetes</taxon>
        <taxon>Pseudonocardiales</taxon>
        <taxon>Pseudonocardiaceae</taxon>
        <taxon>Haloechinothrix</taxon>
    </lineage>
</organism>
<reference evidence="2 3" key="1">
    <citation type="submission" date="2017-06" db="EMBL/GenBank/DDBJ databases">
        <authorList>
            <person name="Kim H.J."/>
            <person name="Triplett B.A."/>
        </authorList>
    </citation>
    <scope>NUCLEOTIDE SEQUENCE [LARGE SCALE GENOMIC DNA]</scope>
    <source>
        <strain evidence="2 3">DSM 45207</strain>
    </source>
</reference>
<evidence type="ECO:0000256" key="1">
    <source>
        <dbReference type="SAM" id="MobiDB-lite"/>
    </source>
</evidence>
<proteinExistence type="predicted"/>
<dbReference type="Proteomes" id="UP000198348">
    <property type="component" value="Unassembled WGS sequence"/>
</dbReference>
<dbReference type="OrthoDB" id="4774779at2"/>
<keyword evidence="3" id="KW-1185">Reference proteome</keyword>
<protein>
    <submittedName>
        <fullName evidence="2">Uncharacterized protein</fullName>
    </submittedName>
</protein>
<gene>
    <name evidence="2" type="ORF">SAMN06265360_106142</name>
</gene>
<sequence length="90" mass="9838">MVGQFERNKDTVQEITESAATHVGNIASIITSAVRDITREIGDGISEAVEMYEASQRAKEDGGDESPGQRLRGDHEVTPKPVIDPDTEQR</sequence>
<name>A0A238WGV2_9PSEU</name>
<evidence type="ECO:0000313" key="2">
    <source>
        <dbReference type="EMBL" id="SNR45561.1"/>
    </source>
</evidence>